<dbReference type="EMBL" id="LQPZ01000017">
    <property type="protein sequence ID" value="ORX05799.1"/>
    <property type="molecule type" value="Genomic_DNA"/>
</dbReference>
<dbReference type="Gene3D" id="3.10.450.50">
    <property type="match status" value="1"/>
</dbReference>
<name>A0A1X2ELB0_9MYCO</name>
<reference evidence="2 3" key="1">
    <citation type="submission" date="2016-01" db="EMBL/GenBank/DDBJ databases">
        <title>The new phylogeny of the genus Mycobacterium.</title>
        <authorList>
            <person name="Tarcisio F."/>
            <person name="Conor M."/>
            <person name="Antonella G."/>
            <person name="Elisabetta G."/>
            <person name="Giulia F.S."/>
            <person name="Sara T."/>
            <person name="Anna F."/>
            <person name="Clotilde B."/>
            <person name="Roberto B."/>
            <person name="Veronica D.S."/>
            <person name="Fabio R."/>
            <person name="Monica P."/>
            <person name="Olivier J."/>
            <person name="Enrico T."/>
            <person name="Nicola S."/>
        </authorList>
    </citation>
    <scope>NUCLEOTIDE SEQUENCE [LARGE SCALE GENOMIC DNA]</scope>
    <source>
        <strain evidence="2 3">DSM 44153</strain>
    </source>
</reference>
<proteinExistence type="predicted"/>
<dbReference type="SUPFAM" id="SSF54427">
    <property type="entry name" value="NTF2-like"/>
    <property type="match status" value="1"/>
</dbReference>
<dbReference type="OrthoDB" id="459617at2"/>
<gene>
    <name evidence="2" type="ORF">AWC30_08190</name>
</gene>
<evidence type="ECO:0000259" key="1">
    <source>
        <dbReference type="Pfam" id="PF12680"/>
    </source>
</evidence>
<keyword evidence="3" id="KW-1185">Reference proteome</keyword>
<dbReference type="AlphaFoldDB" id="A0A1X2ELB0"/>
<evidence type="ECO:0000313" key="3">
    <source>
        <dbReference type="Proteomes" id="UP000193090"/>
    </source>
</evidence>
<comment type="caution">
    <text evidence="2">The sequence shown here is derived from an EMBL/GenBank/DDBJ whole genome shotgun (WGS) entry which is preliminary data.</text>
</comment>
<keyword evidence="2" id="KW-0413">Isomerase</keyword>
<dbReference type="STRING" id="1798.AWC30_08190"/>
<dbReference type="GO" id="GO:0016853">
    <property type="term" value="F:isomerase activity"/>
    <property type="evidence" value="ECO:0007669"/>
    <property type="project" value="UniProtKB-KW"/>
</dbReference>
<accession>A0A1X2ELB0</accession>
<organism evidence="2 3">
    <name type="scientific">Mycolicibacillus trivialis</name>
    <dbReference type="NCBI Taxonomy" id="1798"/>
    <lineage>
        <taxon>Bacteria</taxon>
        <taxon>Bacillati</taxon>
        <taxon>Actinomycetota</taxon>
        <taxon>Actinomycetes</taxon>
        <taxon>Mycobacteriales</taxon>
        <taxon>Mycobacteriaceae</taxon>
        <taxon>Mycolicibacillus</taxon>
    </lineage>
</organism>
<dbReference type="InterPro" id="IPR037401">
    <property type="entry name" value="SnoaL-like"/>
</dbReference>
<dbReference type="Pfam" id="PF12680">
    <property type="entry name" value="SnoaL_2"/>
    <property type="match status" value="1"/>
</dbReference>
<dbReference type="InterPro" id="IPR032710">
    <property type="entry name" value="NTF2-like_dom_sf"/>
</dbReference>
<sequence length="130" mass="14058">MATAEAAAARRQKITDTVNRYLELVAAGDADGLVALYTDDATVEDPVGGDVHIGPESIRRFYSALQAGTVTTELVTLRVAGNEAAFLFRLTMQVGDNRIRIEPIDVMAFTEDGKIAAMKAYWSPENVVPL</sequence>
<dbReference type="Proteomes" id="UP000193090">
    <property type="component" value="Unassembled WGS sequence"/>
</dbReference>
<dbReference type="RefSeq" id="WP_085109638.1">
    <property type="nucleotide sequence ID" value="NZ_JACKSN010000003.1"/>
</dbReference>
<evidence type="ECO:0000313" key="2">
    <source>
        <dbReference type="EMBL" id="ORX05799.1"/>
    </source>
</evidence>
<protein>
    <submittedName>
        <fullName evidence="2">Steroid delta-isomerase</fullName>
    </submittedName>
</protein>
<feature type="domain" description="SnoaL-like" evidence="1">
    <location>
        <begin position="18"/>
        <end position="117"/>
    </location>
</feature>